<dbReference type="SUPFAM" id="SSF46785">
    <property type="entry name" value="Winged helix' DNA-binding domain"/>
    <property type="match status" value="1"/>
</dbReference>
<dbReference type="EMBL" id="JACHGN010000010">
    <property type="protein sequence ID" value="MBB5135381.1"/>
    <property type="molecule type" value="Genomic_DNA"/>
</dbReference>
<evidence type="ECO:0000313" key="3">
    <source>
        <dbReference type="EMBL" id="MBB5135381.1"/>
    </source>
</evidence>
<dbReference type="PANTHER" id="PTHR43252:SF2">
    <property type="entry name" value="TRANSCRIPTION REGULATOR, PADR-LIKE FAMILY"/>
    <property type="match status" value="1"/>
</dbReference>
<keyword evidence="4" id="KW-1185">Reference proteome</keyword>
<accession>A0A840PC09</accession>
<reference evidence="3 4" key="1">
    <citation type="submission" date="2020-08" db="EMBL/GenBank/DDBJ databases">
        <title>Genomic Encyclopedia of Type Strains, Phase IV (KMG-IV): sequencing the most valuable type-strain genomes for metagenomic binning, comparative biology and taxonomic classification.</title>
        <authorList>
            <person name="Goeker M."/>
        </authorList>
    </citation>
    <scope>NUCLEOTIDE SEQUENCE [LARGE SCALE GENOMIC DNA]</scope>
    <source>
        <strain evidence="3 4">DSM 45615</strain>
    </source>
</reference>
<dbReference type="Gene3D" id="1.10.10.10">
    <property type="entry name" value="Winged helix-like DNA-binding domain superfamily/Winged helix DNA-binding domain"/>
    <property type="match status" value="1"/>
</dbReference>
<feature type="compositionally biased region" description="Basic residues" evidence="1">
    <location>
        <begin position="59"/>
        <end position="70"/>
    </location>
</feature>
<dbReference type="InterPro" id="IPR011991">
    <property type="entry name" value="ArsR-like_HTH"/>
</dbReference>
<name>A0A840PC09_9ACTN</name>
<keyword evidence="3" id="KW-0238">DNA-binding</keyword>
<dbReference type="RefSeq" id="WP_185052298.1">
    <property type="nucleotide sequence ID" value="NZ_BAABIX010000046.1"/>
</dbReference>
<protein>
    <submittedName>
        <fullName evidence="3">DNA-binding PadR family transcriptional regulator</fullName>
    </submittedName>
</protein>
<gene>
    <name evidence="3" type="ORF">HNP84_005117</name>
</gene>
<feature type="domain" description="Transcription regulator PadR N-terminal" evidence="2">
    <location>
        <begin position="111"/>
        <end position="179"/>
    </location>
</feature>
<evidence type="ECO:0000259" key="2">
    <source>
        <dbReference type="Pfam" id="PF03551"/>
    </source>
</evidence>
<dbReference type="CDD" id="cd00090">
    <property type="entry name" value="HTH_ARSR"/>
    <property type="match status" value="1"/>
</dbReference>
<dbReference type="Pfam" id="PF03551">
    <property type="entry name" value="PadR"/>
    <property type="match status" value="1"/>
</dbReference>
<dbReference type="InterPro" id="IPR036388">
    <property type="entry name" value="WH-like_DNA-bd_sf"/>
</dbReference>
<organism evidence="3 4">
    <name type="scientific">Thermocatellispora tengchongensis</name>
    <dbReference type="NCBI Taxonomy" id="1073253"/>
    <lineage>
        <taxon>Bacteria</taxon>
        <taxon>Bacillati</taxon>
        <taxon>Actinomycetota</taxon>
        <taxon>Actinomycetes</taxon>
        <taxon>Streptosporangiales</taxon>
        <taxon>Streptosporangiaceae</taxon>
        <taxon>Thermocatellispora</taxon>
    </lineage>
</organism>
<dbReference type="PANTHER" id="PTHR43252">
    <property type="entry name" value="TRANSCRIPTIONAL REGULATOR YQJI"/>
    <property type="match status" value="1"/>
</dbReference>
<feature type="region of interest" description="Disordered" evidence="1">
    <location>
        <begin position="38"/>
        <end position="74"/>
    </location>
</feature>
<dbReference type="InterPro" id="IPR036390">
    <property type="entry name" value="WH_DNA-bd_sf"/>
</dbReference>
<dbReference type="Proteomes" id="UP000578449">
    <property type="component" value="Unassembled WGS sequence"/>
</dbReference>
<proteinExistence type="predicted"/>
<evidence type="ECO:0000256" key="1">
    <source>
        <dbReference type="SAM" id="MobiDB-lite"/>
    </source>
</evidence>
<comment type="caution">
    <text evidence="3">The sequence shown here is derived from an EMBL/GenBank/DDBJ whole genome shotgun (WGS) entry which is preliminary data.</text>
</comment>
<sequence length="252" mass="27978">MTHVHAMGGPWPGRHAHHEIKREVRRAAVEALRSMAAAWQQGGGPGRGPEDEPFGERRRGPHEHRPRGPRGMRGPFPFDFGRGFFGGPGWHGGRGGGRARKAKRGDVRAAILALLAEEPRNGYQIIQEIAERSQGGWKPSPGAVYPALQQLTDEGLVRAEESEGRKTFQLTEAGRAYVEAHADEVRAPWEDMTPDVDDNTWELMDLARQSAFAMVQILQTGTDAQIRQARQTLVETRRKLYQILADGDPAEE</sequence>
<evidence type="ECO:0000313" key="4">
    <source>
        <dbReference type="Proteomes" id="UP000578449"/>
    </source>
</evidence>
<dbReference type="InterPro" id="IPR005149">
    <property type="entry name" value="Tscrpt_reg_PadR_N"/>
</dbReference>
<feature type="compositionally biased region" description="Basic and acidic residues" evidence="1">
    <location>
        <begin position="48"/>
        <end position="58"/>
    </location>
</feature>
<dbReference type="GO" id="GO:0003677">
    <property type="term" value="F:DNA binding"/>
    <property type="evidence" value="ECO:0007669"/>
    <property type="project" value="UniProtKB-KW"/>
</dbReference>
<dbReference type="AlphaFoldDB" id="A0A840PC09"/>